<keyword evidence="2" id="KW-0175">Coiled coil</keyword>
<feature type="domain" description="Disease resistance protein At4g27190-like leucine-rich repeats" evidence="3">
    <location>
        <begin position="910"/>
        <end position="1013"/>
    </location>
</feature>
<feature type="domain" description="Disease resistance protein At4g27190-like leucine-rich repeats" evidence="3">
    <location>
        <begin position="788"/>
        <end position="907"/>
    </location>
</feature>
<evidence type="ECO:0000313" key="5">
    <source>
        <dbReference type="Proteomes" id="UP000634136"/>
    </source>
</evidence>
<dbReference type="SUPFAM" id="SSF52058">
    <property type="entry name" value="L domain-like"/>
    <property type="match status" value="2"/>
</dbReference>
<dbReference type="Pfam" id="PF23247">
    <property type="entry name" value="LRR_RPS2"/>
    <property type="match status" value="5"/>
</dbReference>
<dbReference type="EMBL" id="JAAIUW010000002">
    <property type="protein sequence ID" value="KAF7840438.1"/>
    <property type="molecule type" value="Genomic_DNA"/>
</dbReference>
<organism evidence="4 5">
    <name type="scientific">Senna tora</name>
    <dbReference type="NCBI Taxonomy" id="362788"/>
    <lineage>
        <taxon>Eukaryota</taxon>
        <taxon>Viridiplantae</taxon>
        <taxon>Streptophyta</taxon>
        <taxon>Embryophyta</taxon>
        <taxon>Tracheophyta</taxon>
        <taxon>Spermatophyta</taxon>
        <taxon>Magnoliopsida</taxon>
        <taxon>eudicotyledons</taxon>
        <taxon>Gunneridae</taxon>
        <taxon>Pentapetalae</taxon>
        <taxon>rosids</taxon>
        <taxon>fabids</taxon>
        <taxon>Fabales</taxon>
        <taxon>Fabaceae</taxon>
        <taxon>Caesalpinioideae</taxon>
        <taxon>Cassia clade</taxon>
        <taxon>Senna</taxon>
    </lineage>
</organism>
<comment type="caution">
    <text evidence="4">The sequence shown here is derived from an EMBL/GenBank/DDBJ whole genome shotgun (WGS) entry which is preliminary data.</text>
</comment>
<protein>
    <submittedName>
        <fullName evidence="4">Putative disease resistance protein</fullName>
    </submittedName>
</protein>
<sequence length="1052" mass="121373">MELLCSLAGKVVELTVEPIVRQLGYLISYHSNVKKLKDEFKELQNDKEAVQHLVDEAQRQGEDIELKVQDWFTKVNEITELVDKFYGEEAHANTNCSFKSCPNLWLRHQISRKAKKMTVEVAEIKEKAKFDKVSFYKPPELLRKPLRRNMTGIKEVDAVLKYSYDHLDTELQSILLLSAMLSHDPLTIDLLMYSMGLSLLEDVHSMKDAQDALDFLVSKLKTSSLLLDSFSDDRFTMHDVFREFSLSIASKEQRALVVFFPVLETLDLEEINSWITSIWDDHLPHNSFGNLKTLIARNCGFLVKLVPLHVLISLNNLEELEVTNCGSLEMVFDFDDLNNYKKTKGSWIVPLKKIKLRNLSKLMHVWSNDPQEIFSFQGLRQVTTDNCKRLASMFPASIAKGMLHLEELEIRNCGIDVIVAKAQVSEFGAATFVFPKLNKLELQKLPNLKHLYGDRHTSEWPCLQHLSIYECDGLEIFREGDSSLSSSREEFPYVKYPLFFYEKVIPNLKMLRISGKQLAAAIVRNDQLDFAHTFLQLKELTLSGVSNEIFSEPLKDDCFQILPNLESLYVSHCDDLIKLGPSFISFKNVTNINVSNCHGLTSLLTSSTVTSLVQLTRLTISWCDKIEEIITKEGDDEVDKEIIYFKKLRSLKLEGLSRLKSFCSHNYTFMFPLLDKVIIRSSRLRMFCAGDVHTPLLKGVDYGLQTKELWENNLNKTILLFLTDEVTYLELYPEMKNIWVEKLAHPKSFSKLESLSVDNCDFLCEYVIPAHLVKCLSNLEWLRVIPRLERLTLNQEDVTMLRDGQFQADLFDKMKTLCLENFVDESLSFPYSFLHRFPYLQQLRVERSCFEEILPSQQQIASFKKLYVSYLDQLKTIWNDDSQLKPIHQDLEWLKVECCCRLVKLTPSFASFENLTDLNVCGCHQLIYLVTSSTAKSLVNLQVLLISDCERMEEIVRNEISEDVEATITFNKLRWLELTSLTSLKSFCSQNHHTFEFPDLEYVTISGCHQMKMFCAGAVETPKLSNVKIDEDEQSLKEDLNKTIELLLSEKV</sequence>
<evidence type="ECO:0000259" key="3">
    <source>
        <dbReference type="Pfam" id="PF23247"/>
    </source>
</evidence>
<evidence type="ECO:0000256" key="2">
    <source>
        <dbReference type="SAM" id="Coils"/>
    </source>
</evidence>
<dbReference type="InterPro" id="IPR032675">
    <property type="entry name" value="LRR_dom_sf"/>
</dbReference>
<feature type="domain" description="Disease resistance protein At4g27190-like leucine-rich repeats" evidence="3">
    <location>
        <begin position="729"/>
        <end position="784"/>
    </location>
</feature>
<dbReference type="PANTHER" id="PTHR33463:SF145">
    <property type="entry name" value="NB-ARC DOMAIN-CONTAINING PROTEIN"/>
    <property type="match status" value="1"/>
</dbReference>
<proteinExistence type="predicted"/>
<reference evidence="4" key="1">
    <citation type="submission" date="2020-09" db="EMBL/GenBank/DDBJ databases">
        <title>Genome-Enabled Discovery of Anthraquinone Biosynthesis in Senna tora.</title>
        <authorList>
            <person name="Kang S.-H."/>
            <person name="Pandey R.P."/>
            <person name="Lee C.-M."/>
            <person name="Sim J.-S."/>
            <person name="Jeong J.-T."/>
            <person name="Choi B.-S."/>
            <person name="Jung M."/>
            <person name="Ginzburg D."/>
            <person name="Zhao K."/>
            <person name="Won S.Y."/>
            <person name="Oh T.-J."/>
            <person name="Yu Y."/>
            <person name="Kim N.-H."/>
            <person name="Lee O.R."/>
            <person name="Lee T.-H."/>
            <person name="Bashyal P."/>
            <person name="Kim T.-S."/>
            <person name="Lee W.-H."/>
            <person name="Kawkins C."/>
            <person name="Kim C.-K."/>
            <person name="Kim J.S."/>
            <person name="Ahn B.O."/>
            <person name="Rhee S.Y."/>
            <person name="Sohng J.K."/>
        </authorList>
    </citation>
    <scope>NUCLEOTIDE SEQUENCE</scope>
    <source>
        <tissue evidence="4">Leaf</tissue>
    </source>
</reference>
<dbReference type="PANTHER" id="PTHR33463">
    <property type="entry name" value="NB-ARC DOMAIN-CONTAINING PROTEIN-RELATED"/>
    <property type="match status" value="1"/>
</dbReference>
<dbReference type="InterPro" id="IPR050905">
    <property type="entry name" value="Plant_NBS-LRR"/>
</dbReference>
<dbReference type="OrthoDB" id="1579323at2759"/>
<keyword evidence="1" id="KW-0611">Plant defense</keyword>
<keyword evidence="5" id="KW-1185">Reference proteome</keyword>
<evidence type="ECO:0000256" key="1">
    <source>
        <dbReference type="ARBA" id="ARBA00022821"/>
    </source>
</evidence>
<dbReference type="InterPro" id="IPR057135">
    <property type="entry name" value="At4g27190-like_LRR"/>
</dbReference>
<accession>A0A834X9T4</accession>
<feature type="domain" description="Disease resistance protein At4g27190-like leucine-rich repeats" evidence="3">
    <location>
        <begin position="265"/>
        <end position="414"/>
    </location>
</feature>
<dbReference type="Gene3D" id="3.80.10.10">
    <property type="entry name" value="Ribonuclease Inhibitor"/>
    <property type="match status" value="3"/>
</dbReference>
<gene>
    <name evidence="4" type="ORF">G2W53_002736</name>
</gene>
<feature type="coiled-coil region" evidence="2">
    <location>
        <begin position="26"/>
        <end position="60"/>
    </location>
</feature>
<dbReference type="Proteomes" id="UP000634136">
    <property type="component" value="Unassembled WGS sequence"/>
</dbReference>
<feature type="domain" description="Disease resistance protein At4g27190-like leucine-rich repeats" evidence="3">
    <location>
        <begin position="585"/>
        <end position="680"/>
    </location>
</feature>
<evidence type="ECO:0000313" key="4">
    <source>
        <dbReference type="EMBL" id="KAF7840438.1"/>
    </source>
</evidence>
<dbReference type="AlphaFoldDB" id="A0A834X9T4"/>
<name>A0A834X9T4_9FABA</name>